<dbReference type="GO" id="GO:0005694">
    <property type="term" value="C:chromosome"/>
    <property type="evidence" value="ECO:0007669"/>
    <property type="project" value="TreeGrafter"/>
</dbReference>
<evidence type="ECO:0000256" key="4">
    <source>
        <dbReference type="ARBA" id="ARBA00022801"/>
    </source>
</evidence>
<dbReference type="Proteomes" id="UP000515121">
    <property type="component" value="Unplaced"/>
</dbReference>
<dbReference type="CDD" id="cd18794">
    <property type="entry name" value="SF2_C_RecQ"/>
    <property type="match status" value="1"/>
</dbReference>
<dbReference type="GO" id="GO:0000724">
    <property type="term" value="P:double-strand break repair via homologous recombination"/>
    <property type="evidence" value="ECO:0007669"/>
    <property type="project" value="TreeGrafter"/>
</dbReference>
<dbReference type="FunFam" id="3.40.50.300:FF:000296">
    <property type="entry name" value="ATP-dependent DNA helicase RecQ"/>
    <property type="match status" value="1"/>
</dbReference>
<dbReference type="PANTHER" id="PTHR13710">
    <property type="entry name" value="DNA HELICASE RECQ FAMILY MEMBER"/>
    <property type="match status" value="1"/>
</dbReference>
<evidence type="ECO:0000256" key="10">
    <source>
        <dbReference type="ARBA" id="ARBA00034617"/>
    </source>
</evidence>
<dbReference type="Gene3D" id="1.10.150.80">
    <property type="entry name" value="HRDC domain"/>
    <property type="match status" value="1"/>
</dbReference>
<keyword evidence="7" id="KW-0238">DNA-binding</keyword>
<evidence type="ECO:0000256" key="6">
    <source>
        <dbReference type="ARBA" id="ARBA00022840"/>
    </source>
</evidence>
<dbReference type="PROSITE" id="PS51194">
    <property type="entry name" value="HELICASE_CTER"/>
    <property type="match status" value="1"/>
</dbReference>
<feature type="region of interest" description="Disordered" evidence="13">
    <location>
        <begin position="1085"/>
        <end position="1157"/>
    </location>
</feature>
<dbReference type="InterPro" id="IPR002121">
    <property type="entry name" value="HRDC_dom"/>
</dbReference>
<evidence type="ECO:0000256" key="1">
    <source>
        <dbReference type="ARBA" id="ARBA00004123"/>
    </source>
</evidence>
<dbReference type="InterPro" id="IPR032284">
    <property type="entry name" value="RecQ_Zn-bd"/>
</dbReference>
<dbReference type="InterPro" id="IPR014001">
    <property type="entry name" value="Helicase_ATP-bd"/>
</dbReference>
<dbReference type="Pfam" id="PF00270">
    <property type="entry name" value="DEAD"/>
    <property type="match status" value="1"/>
</dbReference>
<dbReference type="InterPro" id="IPR004589">
    <property type="entry name" value="DNA_helicase_ATP-dep_RecQ"/>
</dbReference>
<comment type="subcellular location">
    <subcellularLocation>
        <location evidence="1">Nucleus</location>
    </subcellularLocation>
</comment>
<accession>A0A6P6AEK4</accession>
<dbReference type="Pfam" id="PF00570">
    <property type="entry name" value="HRDC"/>
    <property type="match status" value="1"/>
</dbReference>
<evidence type="ECO:0000256" key="7">
    <source>
        <dbReference type="ARBA" id="ARBA00023125"/>
    </source>
</evidence>
<evidence type="ECO:0000313" key="18">
    <source>
        <dbReference type="Proteomes" id="UP000515121"/>
    </source>
</evidence>
<evidence type="ECO:0000256" key="11">
    <source>
        <dbReference type="ARBA" id="ARBA00034808"/>
    </source>
</evidence>
<dbReference type="EC" id="5.6.2.4" evidence="11"/>
<dbReference type="InterPro" id="IPR002464">
    <property type="entry name" value="DNA/RNA_helicase_DEAH_CS"/>
</dbReference>
<feature type="region of interest" description="Disordered" evidence="13">
    <location>
        <begin position="975"/>
        <end position="998"/>
    </location>
</feature>
<evidence type="ECO:0000256" key="5">
    <source>
        <dbReference type="ARBA" id="ARBA00022806"/>
    </source>
</evidence>
<organism evidence="18 19">
    <name type="scientific">Durio zibethinus</name>
    <name type="common">Durian</name>
    <dbReference type="NCBI Taxonomy" id="66656"/>
    <lineage>
        <taxon>Eukaryota</taxon>
        <taxon>Viridiplantae</taxon>
        <taxon>Streptophyta</taxon>
        <taxon>Embryophyta</taxon>
        <taxon>Tracheophyta</taxon>
        <taxon>Spermatophyta</taxon>
        <taxon>Magnoliopsida</taxon>
        <taxon>eudicotyledons</taxon>
        <taxon>Gunneridae</taxon>
        <taxon>Pentapetalae</taxon>
        <taxon>rosids</taxon>
        <taxon>malvids</taxon>
        <taxon>Malvales</taxon>
        <taxon>Malvaceae</taxon>
        <taxon>Helicteroideae</taxon>
        <taxon>Durio</taxon>
    </lineage>
</organism>
<protein>
    <recommendedName>
        <fullName evidence="11">DNA 3'-5' helicase</fullName>
        <ecNumber evidence="11">5.6.2.4</ecNumber>
    </recommendedName>
</protein>
<keyword evidence="12" id="KW-0175">Coiled coil</keyword>
<evidence type="ECO:0000256" key="2">
    <source>
        <dbReference type="ARBA" id="ARBA00005446"/>
    </source>
</evidence>
<dbReference type="InterPro" id="IPR001763">
    <property type="entry name" value="Rhodanese-like_dom"/>
</dbReference>
<reference evidence="19" key="1">
    <citation type="submission" date="2025-08" db="UniProtKB">
        <authorList>
            <consortium name="RefSeq"/>
        </authorList>
    </citation>
    <scope>IDENTIFICATION</scope>
    <source>
        <tissue evidence="19">Fruit stalk</tissue>
    </source>
</reference>
<dbReference type="GO" id="GO:0016787">
    <property type="term" value="F:hydrolase activity"/>
    <property type="evidence" value="ECO:0007669"/>
    <property type="project" value="UniProtKB-KW"/>
</dbReference>
<comment type="similarity">
    <text evidence="2">Belongs to the helicase family. RecQ subfamily.</text>
</comment>
<dbReference type="SMART" id="SM00487">
    <property type="entry name" value="DEXDc"/>
    <property type="match status" value="1"/>
</dbReference>
<evidence type="ECO:0000259" key="15">
    <source>
        <dbReference type="PROSITE" id="PS50967"/>
    </source>
</evidence>
<evidence type="ECO:0000256" key="12">
    <source>
        <dbReference type="SAM" id="Coils"/>
    </source>
</evidence>
<evidence type="ECO:0000256" key="8">
    <source>
        <dbReference type="ARBA" id="ARBA00023235"/>
    </source>
</evidence>
<evidence type="ECO:0000256" key="3">
    <source>
        <dbReference type="ARBA" id="ARBA00022741"/>
    </source>
</evidence>
<dbReference type="InterPro" id="IPR027417">
    <property type="entry name" value="P-loop_NTPase"/>
</dbReference>
<feature type="compositionally biased region" description="Polar residues" evidence="13">
    <location>
        <begin position="1087"/>
        <end position="1096"/>
    </location>
</feature>
<dbReference type="SMART" id="SM00341">
    <property type="entry name" value="HRDC"/>
    <property type="match status" value="1"/>
</dbReference>
<dbReference type="Pfam" id="PF09382">
    <property type="entry name" value="RQC"/>
    <property type="match status" value="1"/>
</dbReference>
<keyword evidence="3" id="KW-0547">Nucleotide-binding</keyword>
<dbReference type="PANTHER" id="PTHR13710:SF156">
    <property type="entry name" value="ATP-DEPENDENT DNA HELICASE Q-LIKE 4B"/>
    <property type="match status" value="1"/>
</dbReference>
<dbReference type="GO" id="GO:0006260">
    <property type="term" value="P:DNA replication"/>
    <property type="evidence" value="ECO:0007669"/>
    <property type="project" value="InterPro"/>
</dbReference>
<dbReference type="PROSITE" id="PS00690">
    <property type="entry name" value="DEAH_ATP_HELICASE"/>
    <property type="match status" value="1"/>
</dbReference>
<dbReference type="PROSITE" id="PS50967">
    <property type="entry name" value="HRDC"/>
    <property type="match status" value="1"/>
</dbReference>
<feature type="domain" description="Rhodanese" evidence="14">
    <location>
        <begin position="663"/>
        <end position="705"/>
    </location>
</feature>
<dbReference type="GO" id="GO:0043138">
    <property type="term" value="F:3'-5' DNA helicase activity"/>
    <property type="evidence" value="ECO:0007669"/>
    <property type="project" value="UniProtKB-EC"/>
</dbReference>
<feature type="domain" description="HRDC" evidence="15">
    <location>
        <begin position="1003"/>
        <end position="1085"/>
    </location>
</feature>
<dbReference type="SUPFAM" id="SSF52540">
    <property type="entry name" value="P-loop containing nucleoside triphosphate hydrolases"/>
    <property type="match status" value="2"/>
</dbReference>
<evidence type="ECO:0000259" key="17">
    <source>
        <dbReference type="PROSITE" id="PS51194"/>
    </source>
</evidence>
<dbReference type="InterPro" id="IPR010997">
    <property type="entry name" value="HRDC-like_sf"/>
</dbReference>
<feature type="compositionally biased region" description="Basic and acidic residues" evidence="13">
    <location>
        <begin position="1135"/>
        <end position="1150"/>
    </location>
</feature>
<dbReference type="KEGG" id="dzi:111308883"/>
<dbReference type="OrthoDB" id="10261556at2759"/>
<dbReference type="AlphaFoldDB" id="A0A6P6AEK4"/>
<name>A0A6P6AEK4_DURZI</name>
<evidence type="ECO:0000259" key="16">
    <source>
        <dbReference type="PROSITE" id="PS51192"/>
    </source>
</evidence>
<dbReference type="GO" id="GO:0005524">
    <property type="term" value="F:ATP binding"/>
    <property type="evidence" value="ECO:0007669"/>
    <property type="project" value="UniProtKB-KW"/>
</dbReference>
<dbReference type="InterPro" id="IPR011545">
    <property type="entry name" value="DEAD/DEAH_box_helicase_dom"/>
</dbReference>
<dbReference type="InterPro" id="IPR001650">
    <property type="entry name" value="Helicase_C-like"/>
</dbReference>
<evidence type="ECO:0000256" key="9">
    <source>
        <dbReference type="ARBA" id="ARBA00023242"/>
    </source>
</evidence>
<feature type="domain" description="Helicase ATP-binding" evidence="16">
    <location>
        <begin position="448"/>
        <end position="623"/>
    </location>
</feature>
<dbReference type="InterPro" id="IPR044876">
    <property type="entry name" value="HRDC_dom_sf"/>
</dbReference>
<keyword evidence="18" id="KW-1185">Reference proteome</keyword>
<keyword evidence="8" id="KW-0413">Isomerase</keyword>
<keyword evidence="4" id="KW-0378">Hydrolase</keyword>
<dbReference type="InterPro" id="IPR018982">
    <property type="entry name" value="RQC_domain"/>
</dbReference>
<dbReference type="Gene3D" id="3.40.50.300">
    <property type="entry name" value="P-loop containing nucleotide triphosphate hydrolases"/>
    <property type="match status" value="2"/>
</dbReference>
<dbReference type="Pfam" id="PF16124">
    <property type="entry name" value="RecQ_Zn_bind"/>
    <property type="match status" value="1"/>
</dbReference>
<gene>
    <name evidence="19" type="primary">LOC111308883</name>
</gene>
<dbReference type="Gene3D" id="1.10.10.10">
    <property type="entry name" value="Winged helix-like DNA-binding domain superfamily/Winged helix DNA-binding domain"/>
    <property type="match status" value="1"/>
</dbReference>
<evidence type="ECO:0000256" key="13">
    <source>
        <dbReference type="SAM" id="MobiDB-lite"/>
    </source>
</evidence>
<feature type="domain" description="Helicase C-terminal" evidence="17">
    <location>
        <begin position="648"/>
        <end position="804"/>
    </location>
</feature>
<dbReference type="InterPro" id="IPR036388">
    <property type="entry name" value="WH-like_DNA-bd_sf"/>
</dbReference>
<keyword evidence="5" id="KW-0347">Helicase</keyword>
<comment type="catalytic activity">
    <reaction evidence="10">
        <text>Couples ATP hydrolysis with the unwinding of duplex DNA by translocating in the 3'-5' direction.</text>
        <dbReference type="EC" id="5.6.2.4"/>
    </reaction>
</comment>
<dbReference type="GO" id="GO:0009378">
    <property type="term" value="F:four-way junction helicase activity"/>
    <property type="evidence" value="ECO:0007669"/>
    <property type="project" value="TreeGrafter"/>
</dbReference>
<dbReference type="RefSeq" id="XP_022763289.1">
    <property type="nucleotide sequence ID" value="XM_022907554.1"/>
</dbReference>
<evidence type="ECO:0000313" key="19">
    <source>
        <dbReference type="RefSeq" id="XP_022763289.1"/>
    </source>
</evidence>
<dbReference type="SMART" id="SM00956">
    <property type="entry name" value="RQC"/>
    <property type="match status" value="1"/>
</dbReference>
<dbReference type="NCBIfam" id="TIGR00614">
    <property type="entry name" value="recQ_fam"/>
    <property type="match status" value="1"/>
</dbReference>
<dbReference type="Pfam" id="PF00271">
    <property type="entry name" value="Helicase_C"/>
    <property type="match status" value="1"/>
</dbReference>
<feature type="coiled-coil region" evidence="12">
    <location>
        <begin position="300"/>
        <end position="327"/>
    </location>
</feature>
<dbReference type="CDD" id="cd17920">
    <property type="entry name" value="DEXHc_RecQ"/>
    <property type="match status" value="1"/>
</dbReference>
<keyword evidence="6" id="KW-0067">ATP-binding</keyword>
<proteinExistence type="inferred from homology"/>
<dbReference type="GO" id="GO:0005634">
    <property type="term" value="C:nucleus"/>
    <property type="evidence" value="ECO:0007669"/>
    <property type="project" value="UniProtKB-SubCell"/>
</dbReference>
<dbReference type="GO" id="GO:0003677">
    <property type="term" value="F:DNA binding"/>
    <property type="evidence" value="ECO:0007669"/>
    <property type="project" value="UniProtKB-KW"/>
</dbReference>
<dbReference type="FunFam" id="3.40.50.300:FF:000340">
    <property type="entry name" value="Bloom syndrome, RecQ helicase"/>
    <property type="match status" value="1"/>
</dbReference>
<dbReference type="PROSITE" id="PS51192">
    <property type="entry name" value="HELICASE_ATP_BIND_1"/>
    <property type="match status" value="1"/>
</dbReference>
<dbReference type="GO" id="GO:0005737">
    <property type="term" value="C:cytoplasm"/>
    <property type="evidence" value="ECO:0007669"/>
    <property type="project" value="TreeGrafter"/>
</dbReference>
<dbReference type="SMART" id="SM00490">
    <property type="entry name" value="HELICc"/>
    <property type="match status" value="1"/>
</dbReference>
<evidence type="ECO:0000259" key="14">
    <source>
        <dbReference type="PROSITE" id="PS50206"/>
    </source>
</evidence>
<dbReference type="GeneID" id="111308883"/>
<dbReference type="SUPFAM" id="SSF47819">
    <property type="entry name" value="HRDC-like"/>
    <property type="match status" value="1"/>
</dbReference>
<dbReference type="FunFam" id="1.10.150.80:FF:000010">
    <property type="entry name" value="ATP-dependent DNA helicase Q-like 4A"/>
    <property type="match status" value="1"/>
</dbReference>
<dbReference type="GO" id="GO:0070417">
    <property type="term" value="P:cellular response to cold"/>
    <property type="evidence" value="ECO:0007669"/>
    <property type="project" value="UniProtKB-ARBA"/>
</dbReference>
<sequence length="1192" mass="134039">MAREKHMMQYQNNSGEGYKHDDKLPKVNWLQHVDAHDKFSCQKKFLCTNFLFSLETQKPCTRGTMGARLTVCQIQNSQKFQHTQVEKAWQILSSLPTSSRTYLRPGTTAPVKNSNDEISHNWRGRSTIADSSDMKWSEHVHVHPNNNETDGKINGLGRSMASFFPSSNANTVEGGSLRNHTVHAGLLEQSVEVLANEIDDDDLLKDIDVDQIVSEHYQSTCTPQPSVTKFPPITPSLDKNAFAGQEEACLPPELSSKCSHGCKLGLCPEAASHVQDMKDILIAVSNELLDNATSLSPEQIEKLRQDRLQLNKQIKQLERYISDVERQKSHFSASTANRTFLYRTPQTVSFNLDANQFDAQVHLHNEPNGYEKWNSSSVSFSSVNSFSVASGPMERESYIPKIIEVNYIEGSNDQKWSSRDFPWTKKLEANNKKVFGNHSFRPNQREVINATMSGYDVFVLMPTGGGKSLTYQLPALICPGITLVISPLVSLIQDQIMHLLQANIPAAYLSANMDWSEQQEILRELTSDYCKYKLLYVTPEKVAKSDVLLRHLDSLNTRDLLARIVIDEAHCVSQWGHDFRPDYQGLGILKQKFPKTPVLALTATATASVKEDVVQALGLINCIIFRQSFNRPNLWYSVIPKTKKCVDDIDKFIKENHFDECGIIYCLSRMDCEKVAEKLQEYGHKAAFYHGNMDPAQRAFIQKQWSKDEINIICATVAFGMGINKPDVRFVIHHSLPKSIEGYHQECGRAGRDGQRSSCLLYYSYSDYIRVKHMISQGVAEQVTGYSRFNTSGRILETNTENLLRMISYCENDVDCRRLLQLLHFGEKFDSAHCKKTCDNCCKIKSIVDKDVTNIAKQLVELAKLTGQQFSSSHILEVYRGSLSQFVKKHRHETLSLHGAGKHLAKGEASRILRHLVVEEFLVEDVKKSDIYGSVSSVLKVNESKVQNLSFSGQTIIIRFPSSVKATKLSKSEVTPAKGSLTSGKPSPPRVDTPAQSQSKVDLNLSAKLYSALRLLRTILVKEAGEGVMAYHIFGNATLQHISKRVPRTKEELLEINGIGKAKISKYGDRLLETIEATIKEHYKTGKNCSSSNDSTDSAKRRRDANGALNAKAEDDDDDDDFSRSTGRSKKRTLKRQDKDGEAYSSKDQDYNNNQCPADHDLGFDDYDYDAESNCIVDMNGLGRVLPSWSAT</sequence>
<keyword evidence="9" id="KW-0539">Nucleus</keyword>
<dbReference type="PROSITE" id="PS50206">
    <property type="entry name" value="RHODANESE_3"/>
    <property type="match status" value="1"/>
</dbReference>